<evidence type="ECO:0000313" key="2">
    <source>
        <dbReference type="EMBL" id="SMF55588.1"/>
    </source>
</evidence>
<reference evidence="3" key="1">
    <citation type="submission" date="2017-04" db="EMBL/GenBank/DDBJ databases">
        <authorList>
            <person name="Varghese N."/>
            <person name="Submissions S."/>
        </authorList>
    </citation>
    <scope>NUCLEOTIDE SEQUENCE [LARGE SCALE GENOMIC DNA]</scope>
    <source>
        <strain evidence="3">Ballard 720</strain>
    </source>
</reference>
<feature type="compositionally biased region" description="Basic and acidic residues" evidence="1">
    <location>
        <begin position="62"/>
        <end position="77"/>
    </location>
</feature>
<evidence type="ECO:0000313" key="3">
    <source>
        <dbReference type="Proteomes" id="UP000192911"/>
    </source>
</evidence>
<protein>
    <submittedName>
        <fullName evidence="2">Uncharacterized protein</fullName>
    </submittedName>
</protein>
<feature type="region of interest" description="Disordered" evidence="1">
    <location>
        <begin position="149"/>
        <end position="195"/>
    </location>
</feature>
<dbReference type="Proteomes" id="UP000192911">
    <property type="component" value="Unassembled WGS sequence"/>
</dbReference>
<evidence type="ECO:0000256" key="1">
    <source>
        <dbReference type="SAM" id="MobiDB-lite"/>
    </source>
</evidence>
<sequence>MMGRASIGKQGRHIGNLLIPSASACFPSCPSSANHRRDAVTTVFQVFDNRLEAIGHSRCRRAQREPRPSRLRDRVRDGQPQAASLGRGSPPLEWLNQTRERVRGHEELRRLAGTRRLTTLTTALSSPAEKTYVQERLLADAVTRKCARPKTAVTRRSPAGATTRPENPQMSLALRKAGSAPDRSREYRHPAMPSP</sequence>
<organism evidence="2 3">
    <name type="scientific">Trinickia caryophylli</name>
    <name type="common">Paraburkholderia caryophylli</name>
    <dbReference type="NCBI Taxonomy" id="28094"/>
    <lineage>
        <taxon>Bacteria</taxon>
        <taxon>Pseudomonadati</taxon>
        <taxon>Pseudomonadota</taxon>
        <taxon>Betaproteobacteria</taxon>
        <taxon>Burkholderiales</taxon>
        <taxon>Burkholderiaceae</taxon>
        <taxon>Trinickia</taxon>
    </lineage>
</organism>
<name>A0A1X7FN72_TRICW</name>
<keyword evidence="3" id="KW-1185">Reference proteome</keyword>
<proteinExistence type="predicted"/>
<dbReference type="PROSITE" id="PS51257">
    <property type="entry name" value="PROKAR_LIPOPROTEIN"/>
    <property type="match status" value="1"/>
</dbReference>
<feature type="region of interest" description="Disordered" evidence="1">
    <location>
        <begin position="59"/>
        <end position="90"/>
    </location>
</feature>
<gene>
    <name evidence="2" type="ORF">SAMN06295900_11063</name>
</gene>
<dbReference type="EMBL" id="FXAH01000010">
    <property type="protein sequence ID" value="SMF55588.1"/>
    <property type="molecule type" value="Genomic_DNA"/>
</dbReference>
<accession>A0A1X7FN72</accession>
<dbReference type="AlphaFoldDB" id="A0A1X7FN72"/>